<accession>A0A2N9X6A1</accession>
<feature type="region of interest" description="Disordered" evidence="1">
    <location>
        <begin position="227"/>
        <end position="288"/>
    </location>
</feature>
<dbReference type="PIRSF" id="PIRSF029215">
    <property type="entry name" value="UCP029215"/>
    <property type="match status" value="1"/>
</dbReference>
<evidence type="ECO:0008006" key="4">
    <source>
        <dbReference type="Google" id="ProtNLM"/>
    </source>
</evidence>
<comment type="caution">
    <text evidence="2">The sequence shown here is derived from an EMBL/GenBank/DDBJ whole genome shotgun (WGS) entry which is preliminary data.</text>
</comment>
<dbReference type="RefSeq" id="WP_100152578.1">
    <property type="nucleotide sequence ID" value="NZ_MEIL01000029.1"/>
</dbReference>
<evidence type="ECO:0000313" key="3">
    <source>
        <dbReference type="Proteomes" id="UP000230202"/>
    </source>
</evidence>
<feature type="compositionally biased region" description="Basic and acidic residues" evidence="1">
    <location>
        <begin position="231"/>
        <end position="245"/>
    </location>
</feature>
<protein>
    <recommendedName>
        <fullName evidence="4">DUF2213 domain-containing protein</fullName>
    </recommendedName>
</protein>
<name>A0A2N9X6A1_9NEIS</name>
<dbReference type="InterPro" id="IPR016913">
    <property type="entry name" value="UCP029215"/>
</dbReference>
<reference evidence="2" key="1">
    <citation type="journal article" date="2017" name="MBio">
        <title>Type VI secretion-mediated competition in the bee gut microbiome.</title>
        <authorList>
            <person name="Steele M.I."/>
            <person name="Kwong W.K."/>
            <person name="Powell J.E."/>
            <person name="Whiteley M."/>
            <person name="Moran N.A."/>
        </authorList>
    </citation>
    <scope>NUCLEOTIDE SEQUENCE [LARGE SCALE GENOMIC DNA]</scope>
    <source>
        <strain evidence="2">WkB273</strain>
    </source>
</reference>
<evidence type="ECO:0000313" key="2">
    <source>
        <dbReference type="EMBL" id="PIT38704.1"/>
    </source>
</evidence>
<keyword evidence="3" id="KW-1185">Reference proteome</keyword>
<gene>
    <name evidence="2" type="ORF">BHC54_09325</name>
</gene>
<organism evidence="2 3">
    <name type="scientific">Snodgrassella alvi</name>
    <dbReference type="NCBI Taxonomy" id="1196083"/>
    <lineage>
        <taxon>Bacteria</taxon>
        <taxon>Pseudomonadati</taxon>
        <taxon>Pseudomonadota</taxon>
        <taxon>Betaproteobacteria</taxon>
        <taxon>Neisseriales</taxon>
        <taxon>Neisseriaceae</taxon>
        <taxon>Snodgrassella</taxon>
    </lineage>
</organism>
<feature type="compositionally biased region" description="Basic and acidic residues" evidence="1">
    <location>
        <begin position="267"/>
        <end position="288"/>
    </location>
</feature>
<evidence type="ECO:0000256" key="1">
    <source>
        <dbReference type="SAM" id="MobiDB-lite"/>
    </source>
</evidence>
<dbReference type="AlphaFoldDB" id="A0A2N9X6A1"/>
<proteinExistence type="predicted"/>
<sequence length="379" mass="41605">MADKAIAMDKSMRSFDGNGHLIVKRTIITKAAVNPYLGHEIPNYERLGLEPERIYHLLRDREELKKALPSFNGVQLLLKHTPVSAEEPHNEITVGTVIAPEMEGDVVYASLRIFDKDAIALIESEKLNELSSGYAYTADMTAGEFEGQKYDGVMRQIHGNHVAMVEHGRIGKDAIIADSLPTQMEFLMKLKNGALSQIADAVKTSLGMDSDIPAEALGKITKAVLDNALPDDPKGKDEAPEKDGNAEDEEEVQESTQKAQDEEEESKDPPKAKDEESESKEKDKPAMDADTIRAEVAAQLNALWQARKEVEPLVGMVAMDSAEAVYAYALQQKGVSTKGVHPSAYKSMVQMLLDNNGKSALAMDGCSYSESDSYTDRFK</sequence>
<dbReference type="EMBL" id="MEIL01000029">
    <property type="protein sequence ID" value="PIT38704.1"/>
    <property type="molecule type" value="Genomic_DNA"/>
</dbReference>
<dbReference type="Proteomes" id="UP000230202">
    <property type="component" value="Unassembled WGS sequence"/>
</dbReference>
<dbReference type="Pfam" id="PF09979">
    <property type="entry name" value="DUF2213"/>
    <property type="match status" value="1"/>
</dbReference>